<evidence type="ECO:0000313" key="3">
    <source>
        <dbReference type="EMBL" id="VFJ45266.1"/>
    </source>
</evidence>
<dbReference type="AlphaFoldDB" id="A0A450VM70"/>
<keyword evidence="2" id="KW-0472">Membrane</keyword>
<proteinExistence type="predicted"/>
<organism evidence="5">
    <name type="scientific">Candidatus Kentrum sp. FM</name>
    <dbReference type="NCBI Taxonomy" id="2126340"/>
    <lineage>
        <taxon>Bacteria</taxon>
        <taxon>Pseudomonadati</taxon>
        <taxon>Pseudomonadota</taxon>
        <taxon>Gammaproteobacteria</taxon>
        <taxon>Candidatus Kentrum</taxon>
    </lineage>
</organism>
<dbReference type="EMBL" id="CAADFA010000023">
    <property type="protein sequence ID" value="VFJ45266.1"/>
    <property type="molecule type" value="Genomic_DNA"/>
</dbReference>
<keyword evidence="2" id="KW-0812">Transmembrane</keyword>
<name>A0A450VM70_9GAMM</name>
<feature type="coiled-coil region" evidence="1">
    <location>
        <begin position="57"/>
        <end position="159"/>
    </location>
</feature>
<evidence type="ECO:0000256" key="2">
    <source>
        <dbReference type="SAM" id="Phobius"/>
    </source>
</evidence>
<gene>
    <name evidence="4" type="ORF">BECKFM1743A_GA0114220_100945</name>
    <name evidence="5" type="ORF">BECKFM1743B_GA0114221_100065</name>
    <name evidence="3" type="ORF">BECKFM1743C_GA0114222_100235</name>
</gene>
<dbReference type="EMBL" id="CAADEZ010000094">
    <property type="protein sequence ID" value="VFJ51476.1"/>
    <property type="molecule type" value="Genomic_DNA"/>
</dbReference>
<dbReference type="EMBL" id="CAADFL010000006">
    <property type="protein sequence ID" value="VFK05885.1"/>
    <property type="molecule type" value="Genomic_DNA"/>
</dbReference>
<sequence length="300" mass="34591">MWKCVSVLVSIFSAILVGLSWLSYEYLMSWDDMRRWVLSPISMEEKVRRALTTPEEIASLQREKATLGKEVSRLEDLLEFTEKENKKKQLEQEGDNAGKARRIEVIEAERKDLLARVARCDKECQSSLQQLTAKHGATTAACQRDIRAYQLQLKKAKQDCIRPSSNIQAIIEGKTVYLVKEGGKKEKVFGPINTRWEYVSRPLLNPSSTLLSFLAQKTGYQSYVLVIKDSLSRTEITTITMEEFSEIRNLRWVGERVIRVYLDPDGSGDINEHRIMNEGHYELEFDKHTSLKSVTRVRKQ</sequence>
<keyword evidence="1" id="KW-0175">Coiled coil</keyword>
<evidence type="ECO:0000313" key="4">
    <source>
        <dbReference type="EMBL" id="VFJ51476.1"/>
    </source>
</evidence>
<evidence type="ECO:0000313" key="5">
    <source>
        <dbReference type="EMBL" id="VFK05885.1"/>
    </source>
</evidence>
<protein>
    <submittedName>
        <fullName evidence="5">Uncharacterized protein</fullName>
    </submittedName>
</protein>
<keyword evidence="2" id="KW-1133">Transmembrane helix</keyword>
<evidence type="ECO:0000256" key="1">
    <source>
        <dbReference type="SAM" id="Coils"/>
    </source>
</evidence>
<accession>A0A450VM70</accession>
<feature type="transmembrane region" description="Helical" evidence="2">
    <location>
        <begin position="6"/>
        <end position="27"/>
    </location>
</feature>
<reference evidence="5" key="1">
    <citation type="submission" date="2019-02" db="EMBL/GenBank/DDBJ databases">
        <authorList>
            <person name="Gruber-Vodicka R. H."/>
            <person name="Seah K. B. B."/>
        </authorList>
    </citation>
    <scope>NUCLEOTIDE SEQUENCE</scope>
    <source>
        <strain evidence="4">BECK_BZ163</strain>
        <strain evidence="5">BECK_BZ164</strain>
        <strain evidence="3">BECK_BZ165</strain>
    </source>
</reference>